<accession>A0ABN2IE81</accession>
<comment type="caution">
    <text evidence="1">The sequence shown here is derived from an EMBL/GenBank/DDBJ whole genome shotgun (WGS) entry which is preliminary data.</text>
</comment>
<name>A0ABN2IE81_9ACTN</name>
<reference evidence="1 2" key="1">
    <citation type="journal article" date="2019" name="Int. J. Syst. Evol. Microbiol.">
        <title>The Global Catalogue of Microorganisms (GCM) 10K type strain sequencing project: providing services to taxonomists for standard genome sequencing and annotation.</title>
        <authorList>
            <consortium name="The Broad Institute Genomics Platform"/>
            <consortium name="The Broad Institute Genome Sequencing Center for Infectious Disease"/>
            <person name="Wu L."/>
            <person name="Ma J."/>
        </authorList>
    </citation>
    <scope>NUCLEOTIDE SEQUENCE [LARGE SCALE GENOMIC DNA]</scope>
    <source>
        <strain evidence="1 2">JCM 14718</strain>
    </source>
</reference>
<keyword evidence="2" id="KW-1185">Reference proteome</keyword>
<dbReference type="EMBL" id="BAAANY010000027">
    <property type="protein sequence ID" value="GAA1703343.1"/>
    <property type="molecule type" value="Genomic_DNA"/>
</dbReference>
<evidence type="ECO:0000313" key="1">
    <source>
        <dbReference type="EMBL" id="GAA1703343.1"/>
    </source>
</evidence>
<dbReference type="Proteomes" id="UP001500618">
    <property type="component" value="Unassembled WGS sequence"/>
</dbReference>
<gene>
    <name evidence="1" type="ORF">GCM10009765_60850</name>
</gene>
<organism evidence="1 2">
    <name type="scientific">Fodinicola feengrottensis</name>
    <dbReference type="NCBI Taxonomy" id="435914"/>
    <lineage>
        <taxon>Bacteria</taxon>
        <taxon>Bacillati</taxon>
        <taxon>Actinomycetota</taxon>
        <taxon>Actinomycetes</taxon>
        <taxon>Mycobacteriales</taxon>
        <taxon>Fodinicola</taxon>
    </lineage>
</organism>
<evidence type="ECO:0000313" key="2">
    <source>
        <dbReference type="Proteomes" id="UP001500618"/>
    </source>
</evidence>
<sequence>MPNGIGGGLVGVVPLPFDREQTLNQYTFRVILRGEQLPLAVLAFRRSLRSQAL</sequence>
<protein>
    <submittedName>
        <fullName evidence="1">Uncharacterized protein</fullName>
    </submittedName>
</protein>
<proteinExistence type="predicted"/>